<keyword evidence="6 9" id="KW-1133">Transmembrane helix</keyword>
<feature type="transmembrane region" description="Helical" evidence="9">
    <location>
        <begin position="128"/>
        <end position="146"/>
    </location>
</feature>
<dbReference type="InterPro" id="IPR001851">
    <property type="entry name" value="ABC_transp_permease"/>
</dbReference>
<keyword evidence="3" id="KW-1003">Cell membrane</keyword>
<dbReference type="InterPro" id="IPR017779">
    <property type="entry name" value="ABC_UrtB_bac"/>
</dbReference>
<sequence length="337" mass="35580">MGPCLGKADLRFFLCVASTRFGIGKEQEKVWPALLMNGGVMLDILFIGLSLGSILLLVALGLAITYGAMGVINMAHGEMVMIGAYVAVLSGIWLKTSLLLAIPLAFVITALLGLAIERVVVRRLYGRLLDTLLATWGIAILLQQAVRLEFGLTFFGIHIEGLGAGLQNVAVPSYLQGTFRLADADINAYRTFIIVVTAVLTLATWFILYRTTAGMQVRAIIRNPKMAAACGIDVKRINALTFAFGSGLAGVAGVMMSGFKTVFPDMGTTMVVDGFMVVVTGGVGSLFGTALSSGLLGEINALVAIGTNDILARAVVFGVVIIVILVKPSGLFSFKGR</sequence>
<feature type="transmembrane region" description="Helical" evidence="9">
    <location>
        <begin position="271"/>
        <end position="290"/>
    </location>
</feature>
<keyword evidence="5" id="KW-0029">Amino-acid transport</keyword>
<feature type="transmembrane region" description="Helical" evidence="9">
    <location>
        <begin position="98"/>
        <end position="116"/>
    </location>
</feature>
<feature type="transmembrane region" description="Helical" evidence="9">
    <location>
        <begin position="44"/>
        <end position="64"/>
    </location>
</feature>
<dbReference type="PANTHER" id="PTHR11795">
    <property type="entry name" value="BRANCHED-CHAIN AMINO ACID TRANSPORT SYSTEM PERMEASE PROTEIN LIVH"/>
    <property type="match status" value="1"/>
</dbReference>
<organism evidence="10 11">
    <name type="scientific">Agrobacterium tumefaciens str. B6</name>
    <dbReference type="NCBI Taxonomy" id="1183423"/>
    <lineage>
        <taxon>Bacteria</taxon>
        <taxon>Pseudomonadati</taxon>
        <taxon>Pseudomonadota</taxon>
        <taxon>Alphaproteobacteria</taxon>
        <taxon>Hyphomicrobiales</taxon>
        <taxon>Rhizobiaceae</taxon>
        <taxon>Rhizobium/Agrobacterium group</taxon>
        <taxon>Agrobacterium</taxon>
        <taxon>Agrobacterium tumefaciens complex</taxon>
    </lineage>
</organism>
<protein>
    <submittedName>
        <fullName evidence="10">Branched-chain amino acid ABC transporter, permease protein</fullName>
    </submittedName>
</protein>
<dbReference type="Pfam" id="PF02653">
    <property type="entry name" value="BPD_transp_2"/>
    <property type="match status" value="1"/>
</dbReference>
<dbReference type="CDD" id="cd06582">
    <property type="entry name" value="TM_PBP1_LivH_like"/>
    <property type="match status" value="1"/>
</dbReference>
<dbReference type="GO" id="GO:0006865">
    <property type="term" value="P:amino acid transport"/>
    <property type="evidence" value="ECO:0007669"/>
    <property type="project" value="UniProtKB-KW"/>
</dbReference>
<feature type="transmembrane region" description="Helical" evidence="9">
    <location>
        <begin position="71"/>
        <end position="92"/>
    </location>
</feature>
<dbReference type="GO" id="GO:0005886">
    <property type="term" value="C:plasma membrane"/>
    <property type="evidence" value="ECO:0007669"/>
    <property type="project" value="UniProtKB-SubCell"/>
</dbReference>
<feature type="transmembrane region" description="Helical" evidence="9">
    <location>
        <begin position="310"/>
        <end position="334"/>
    </location>
</feature>
<name>A0A822V4Z7_AGRTU</name>
<evidence type="ECO:0000256" key="9">
    <source>
        <dbReference type="SAM" id="Phobius"/>
    </source>
</evidence>
<evidence type="ECO:0000313" key="10">
    <source>
        <dbReference type="EMBL" id="CVI20320.1"/>
    </source>
</evidence>
<evidence type="ECO:0000256" key="8">
    <source>
        <dbReference type="ARBA" id="ARBA00037998"/>
    </source>
</evidence>
<dbReference type="GO" id="GO:0022857">
    <property type="term" value="F:transmembrane transporter activity"/>
    <property type="evidence" value="ECO:0007669"/>
    <property type="project" value="InterPro"/>
</dbReference>
<evidence type="ECO:0000256" key="6">
    <source>
        <dbReference type="ARBA" id="ARBA00022989"/>
    </source>
</evidence>
<evidence type="ECO:0000256" key="5">
    <source>
        <dbReference type="ARBA" id="ARBA00022970"/>
    </source>
</evidence>
<dbReference type="EMBL" id="FCNL01000027">
    <property type="protein sequence ID" value="CVI20320.1"/>
    <property type="molecule type" value="Genomic_DNA"/>
</dbReference>
<feature type="transmembrane region" description="Helical" evidence="9">
    <location>
        <begin position="239"/>
        <end position="259"/>
    </location>
</feature>
<evidence type="ECO:0000256" key="3">
    <source>
        <dbReference type="ARBA" id="ARBA00022475"/>
    </source>
</evidence>
<accession>A0A822V4Z7</accession>
<dbReference type="InterPro" id="IPR052157">
    <property type="entry name" value="BCAA_transport_permease"/>
</dbReference>
<dbReference type="PANTHER" id="PTHR11795:SF447">
    <property type="entry name" value="ABC TRANSPORTER PERMEASE PROTEIN"/>
    <property type="match status" value="1"/>
</dbReference>
<evidence type="ECO:0000256" key="2">
    <source>
        <dbReference type="ARBA" id="ARBA00022448"/>
    </source>
</evidence>
<keyword evidence="7 9" id="KW-0472">Membrane</keyword>
<comment type="similarity">
    <text evidence="8">Belongs to the binding-protein-dependent transport system permease family. LivHM subfamily.</text>
</comment>
<dbReference type="NCBIfam" id="TIGR03409">
    <property type="entry name" value="urea_trans_UrtB"/>
    <property type="match status" value="1"/>
</dbReference>
<evidence type="ECO:0000256" key="4">
    <source>
        <dbReference type="ARBA" id="ARBA00022692"/>
    </source>
</evidence>
<dbReference type="Proteomes" id="UP000192074">
    <property type="component" value="Unassembled WGS sequence"/>
</dbReference>
<gene>
    <name evidence="10" type="ORF">AGR4A_Lc10053</name>
</gene>
<keyword evidence="4 9" id="KW-0812">Transmembrane</keyword>
<comment type="caution">
    <text evidence="10">The sequence shown here is derived from an EMBL/GenBank/DDBJ whole genome shotgun (WGS) entry which is preliminary data.</text>
</comment>
<feature type="transmembrane region" description="Helical" evidence="9">
    <location>
        <begin position="187"/>
        <end position="208"/>
    </location>
</feature>
<keyword evidence="2" id="KW-0813">Transport</keyword>
<evidence type="ECO:0000256" key="1">
    <source>
        <dbReference type="ARBA" id="ARBA00004651"/>
    </source>
</evidence>
<dbReference type="AlphaFoldDB" id="A0A822V4Z7"/>
<evidence type="ECO:0000313" key="11">
    <source>
        <dbReference type="Proteomes" id="UP000192074"/>
    </source>
</evidence>
<proteinExistence type="inferred from homology"/>
<comment type="subcellular location">
    <subcellularLocation>
        <location evidence="1">Cell membrane</location>
        <topology evidence="1">Multi-pass membrane protein</topology>
    </subcellularLocation>
</comment>
<reference evidence="10 11" key="1">
    <citation type="submission" date="2016-01" db="EMBL/GenBank/DDBJ databases">
        <authorList>
            <person name="Regsiter A."/>
            <person name="william w."/>
        </authorList>
    </citation>
    <scope>NUCLEOTIDE SEQUENCE [LARGE SCALE GENOMIC DNA]</scope>
    <source>
        <strain evidence="10 11">B6</strain>
    </source>
</reference>
<evidence type="ECO:0000256" key="7">
    <source>
        <dbReference type="ARBA" id="ARBA00023136"/>
    </source>
</evidence>